<accession>A0A3S5A9W4</accession>
<sequence length="337" mass="36344">MSKSSLTRFLFIYFLDLPEPPPDYNSAISLNSHPKGFSNSTSSLSSTELSFSGQQTHFSTSLPSQSSNLIAMGTGCISRSGHRDMLSGSRLPVDIPTQTVPSGALSEPIVDTAEISPVDIKEDGIFLSSPSISVPIQNCSPIGTVPVPTRDVMVPVAENMSHVKLVISKLGGSVDRGFCYPKQSGVNKSQESLKPVPVAVDNSGNRDVKGRILQSKSGAGNVLRTEGECYSGGDFLPSNNNIVGASNLEEVLEINKAEMATAHQSDKEEKLEYPIISRLSRHSASRIPMRGLSSGRWPAIGACDPIKMQRQSFAPLSEVNWDSRSEEFWAPLFSIFP</sequence>
<organism evidence="1 2">
    <name type="scientific">Protopolystoma xenopodis</name>
    <dbReference type="NCBI Taxonomy" id="117903"/>
    <lineage>
        <taxon>Eukaryota</taxon>
        <taxon>Metazoa</taxon>
        <taxon>Spiralia</taxon>
        <taxon>Lophotrochozoa</taxon>
        <taxon>Platyhelminthes</taxon>
        <taxon>Monogenea</taxon>
        <taxon>Polyopisthocotylea</taxon>
        <taxon>Polystomatidea</taxon>
        <taxon>Polystomatidae</taxon>
        <taxon>Protopolystoma</taxon>
    </lineage>
</organism>
<dbReference type="Proteomes" id="UP000784294">
    <property type="component" value="Unassembled WGS sequence"/>
</dbReference>
<proteinExistence type="predicted"/>
<comment type="caution">
    <text evidence="1">The sequence shown here is derived from an EMBL/GenBank/DDBJ whole genome shotgun (WGS) entry which is preliminary data.</text>
</comment>
<gene>
    <name evidence="1" type="ORF">PXEA_LOCUS8948</name>
</gene>
<dbReference type="EMBL" id="CAAALY010024830">
    <property type="protein sequence ID" value="VEL15508.1"/>
    <property type="molecule type" value="Genomic_DNA"/>
</dbReference>
<keyword evidence="2" id="KW-1185">Reference proteome</keyword>
<evidence type="ECO:0000313" key="1">
    <source>
        <dbReference type="EMBL" id="VEL15508.1"/>
    </source>
</evidence>
<reference evidence="1" key="1">
    <citation type="submission" date="2018-11" db="EMBL/GenBank/DDBJ databases">
        <authorList>
            <consortium name="Pathogen Informatics"/>
        </authorList>
    </citation>
    <scope>NUCLEOTIDE SEQUENCE</scope>
</reference>
<dbReference type="AlphaFoldDB" id="A0A3S5A9W4"/>
<name>A0A3S5A9W4_9PLAT</name>
<protein>
    <submittedName>
        <fullName evidence="1">Uncharacterized protein</fullName>
    </submittedName>
</protein>
<evidence type="ECO:0000313" key="2">
    <source>
        <dbReference type="Proteomes" id="UP000784294"/>
    </source>
</evidence>